<dbReference type="EMBL" id="BARS01018581">
    <property type="protein sequence ID" value="GAF96064.1"/>
    <property type="molecule type" value="Genomic_DNA"/>
</dbReference>
<name>X0TS68_9ZZZZ</name>
<protein>
    <submittedName>
        <fullName evidence="1">Uncharacterized protein</fullName>
    </submittedName>
</protein>
<reference evidence="1" key="1">
    <citation type="journal article" date="2014" name="Front. Microbiol.">
        <title>High frequency of phylogenetically diverse reductive dehalogenase-homologous genes in deep subseafloor sedimentary metagenomes.</title>
        <authorList>
            <person name="Kawai M."/>
            <person name="Futagami T."/>
            <person name="Toyoda A."/>
            <person name="Takaki Y."/>
            <person name="Nishi S."/>
            <person name="Hori S."/>
            <person name="Arai W."/>
            <person name="Tsubouchi T."/>
            <person name="Morono Y."/>
            <person name="Uchiyama I."/>
            <person name="Ito T."/>
            <person name="Fujiyama A."/>
            <person name="Inagaki F."/>
            <person name="Takami H."/>
        </authorList>
    </citation>
    <scope>NUCLEOTIDE SEQUENCE</scope>
    <source>
        <strain evidence="1">Expedition CK06-06</strain>
    </source>
</reference>
<evidence type="ECO:0000313" key="1">
    <source>
        <dbReference type="EMBL" id="GAF96064.1"/>
    </source>
</evidence>
<organism evidence="1">
    <name type="scientific">marine sediment metagenome</name>
    <dbReference type="NCBI Taxonomy" id="412755"/>
    <lineage>
        <taxon>unclassified sequences</taxon>
        <taxon>metagenomes</taxon>
        <taxon>ecological metagenomes</taxon>
    </lineage>
</organism>
<accession>X0TS68</accession>
<feature type="non-terminal residue" evidence="1">
    <location>
        <position position="47"/>
    </location>
</feature>
<comment type="caution">
    <text evidence="1">The sequence shown here is derived from an EMBL/GenBank/DDBJ whole genome shotgun (WGS) entry which is preliminary data.</text>
</comment>
<sequence length="47" mass="5367">MGVVTVIPVKQLSVRLDSFLAFQLWQWPKGKASRCERDNSEFDSPLS</sequence>
<proteinExistence type="predicted"/>
<gene>
    <name evidence="1" type="ORF">S01H1_30225</name>
</gene>
<dbReference type="AlphaFoldDB" id="X0TS68"/>